<dbReference type="SUPFAM" id="SSF90123">
    <property type="entry name" value="ABC transporter transmembrane region"/>
    <property type="match status" value="2"/>
</dbReference>
<dbReference type="CDD" id="cd18605">
    <property type="entry name" value="ABC_6TM_MRP7_D2_like"/>
    <property type="match status" value="1"/>
</dbReference>
<dbReference type="InterPro" id="IPR027417">
    <property type="entry name" value="P-loop_NTPase"/>
</dbReference>
<dbReference type="SUPFAM" id="SSF52540">
    <property type="entry name" value="P-loop containing nucleoside triphosphate hydrolases"/>
    <property type="match status" value="2"/>
</dbReference>
<dbReference type="FunFam" id="3.40.50.300:FF:000163">
    <property type="entry name" value="Multidrug resistance-associated protein member 4"/>
    <property type="match status" value="1"/>
</dbReference>
<feature type="domain" description="ABC transmembrane type-1" evidence="15">
    <location>
        <begin position="259"/>
        <end position="535"/>
    </location>
</feature>
<dbReference type="Gene3D" id="3.40.50.300">
    <property type="entry name" value="P-loop containing nucleotide triphosphate hydrolases"/>
    <property type="match status" value="2"/>
</dbReference>
<feature type="transmembrane region" description="Helical" evidence="13">
    <location>
        <begin position="512"/>
        <end position="533"/>
    </location>
</feature>
<feature type="transmembrane region" description="Helical" evidence="13">
    <location>
        <begin position="384"/>
        <end position="406"/>
    </location>
</feature>
<keyword evidence="5 13" id="KW-0812">Transmembrane</keyword>
<evidence type="ECO:0000256" key="2">
    <source>
        <dbReference type="ARBA" id="ARBA00009726"/>
    </source>
</evidence>
<dbReference type="CDD" id="cd03250">
    <property type="entry name" value="ABCC_MRP_domain1"/>
    <property type="match status" value="1"/>
</dbReference>
<keyword evidence="7" id="KW-0547">Nucleotide-binding</keyword>
<evidence type="ECO:0000256" key="13">
    <source>
        <dbReference type="SAM" id="Phobius"/>
    </source>
</evidence>
<dbReference type="GO" id="GO:0016887">
    <property type="term" value="F:ATP hydrolysis activity"/>
    <property type="evidence" value="ECO:0007669"/>
    <property type="project" value="InterPro"/>
</dbReference>
<evidence type="ECO:0000256" key="4">
    <source>
        <dbReference type="ARBA" id="ARBA00022448"/>
    </source>
</evidence>
<dbReference type="Gene3D" id="1.20.1560.10">
    <property type="entry name" value="ABC transporter type 1, transmembrane domain"/>
    <property type="match status" value="2"/>
</dbReference>
<keyword evidence="17" id="KW-1185">Reference proteome</keyword>
<feature type="domain" description="ABC transporter" evidence="14">
    <location>
        <begin position="1195"/>
        <end position="1428"/>
    </location>
</feature>
<keyword evidence="6" id="KW-0677">Repeat</keyword>
<accession>A0A8W8I6J1</accession>
<dbReference type="PROSITE" id="PS50929">
    <property type="entry name" value="ABC_TM1F"/>
    <property type="match status" value="2"/>
</dbReference>
<dbReference type="PROSITE" id="PS00211">
    <property type="entry name" value="ABC_TRANSPORTER_1"/>
    <property type="match status" value="2"/>
</dbReference>
<proteinExistence type="inferred from homology"/>
<comment type="catalytic activity">
    <reaction evidence="12">
        <text>ATP + H2O + xenobioticSide 1 = ADP + phosphate + xenobioticSide 2.</text>
        <dbReference type="EC" id="7.6.2.2"/>
    </reaction>
</comment>
<keyword evidence="9" id="KW-1278">Translocase</keyword>
<dbReference type="PROSITE" id="PS50893">
    <property type="entry name" value="ABC_TRANSPORTER_2"/>
    <property type="match status" value="2"/>
</dbReference>
<dbReference type="InterPro" id="IPR050173">
    <property type="entry name" value="ABC_transporter_C-like"/>
</dbReference>
<dbReference type="PANTHER" id="PTHR24223:SF330">
    <property type="entry name" value="ATP-BINDING CASSETTE SUB-FAMILY C MEMBER 10"/>
    <property type="match status" value="1"/>
</dbReference>
<dbReference type="CDD" id="cd03244">
    <property type="entry name" value="ABCC_MRP_domain2"/>
    <property type="match status" value="1"/>
</dbReference>
<dbReference type="InterPro" id="IPR017871">
    <property type="entry name" value="ABC_transporter-like_CS"/>
</dbReference>
<evidence type="ECO:0000256" key="10">
    <source>
        <dbReference type="ARBA" id="ARBA00022989"/>
    </source>
</evidence>
<dbReference type="GO" id="GO:0005524">
    <property type="term" value="F:ATP binding"/>
    <property type="evidence" value="ECO:0007669"/>
    <property type="project" value="UniProtKB-KW"/>
</dbReference>
<dbReference type="Pfam" id="PF00005">
    <property type="entry name" value="ABC_tran"/>
    <property type="match status" value="2"/>
</dbReference>
<feature type="transmembrane region" description="Helical" evidence="13">
    <location>
        <begin position="856"/>
        <end position="876"/>
    </location>
</feature>
<dbReference type="Pfam" id="PF00664">
    <property type="entry name" value="ABC_membrane"/>
    <property type="match status" value="2"/>
</dbReference>
<dbReference type="CDD" id="cd18598">
    <property type="entry name" value="ABC_6TM_MRP7_D1_like"/>
    <property type="match status" value="1"/>
</dbReference>
<evidence type="ECO:0000256" key="8">
    <source>
        <dbReference type="ARBA" id="ARBA00022840"/>
    </source>
</evidence>
<dbReference type="InterPro" id="IPR036640">
    <property type="entry name" value="ABC1_TM_sf"/>
</dbReference>
<dbReference type="FunFam" id="1.20.1560.10:FF:000113">
    <property type="entry name" value="ABC transporter, putative"/>
    <property type="match status" value="1"/>
</dbReference>
<dbReference type="InterPro" id="IPR003593">
    <property type="entry name" value="AAA+_ATPase"/>
</dbReference>
<evidence type="ECO:0000256" key="7">
    <source>
        <dbReference type="ARBA" id="ARBA00022741"/>
    </source>
</evidence>
<keyword evidence="11 13" id="KW-0472">Membrane</keyword>
<dbReference type="GO" id="GO:0016020">
    <property type="term" value="C:membrane"/>
    <property type="evidence" value="ECO:0007669"/>
    <property type="project" value="UniProtKB-SubCell"/>
</dbReference>
<dbReference type="SMART" id="SM00382">
    <property type="entry name" value="AAA"/>
    <property type="match status" value="2"/>
</dbReference>
<keyword evidence="8" id="KW-0067">ATP-binding</keyword>
<evidence type="ECO:0000259" key="15">
    <source>
        <dbReference type="PROSITE" id="PS50929"/>
    </source>
</evidence>
<feature type="domain" description="ABC transporter" evidence="14">
    <location>
        <begin position="586"/>
        <end position="817"/>
    </location>
</feature>
<reference evidence="16" key="1">
    <citation type="submission" date="2022-08" db="UniProtKB">
        <authorList>
            <consortium name="EnsemblMetazoa"/>
        </authorList>
    </citation>
    <scope>IDENTIFICATION</scope>
    <source>
        <strain evidence="16">05x7-T-G4-1.051#20</strain>
    </source>
</reference>
<comment type="subcellular location">
    <subcellularLocation>
        <location evidence="1">Membrane</location>
        <topology evidence="1">Multi-pass membrane protein</topology>
    </subcellularLocation>
</comment>
<feature type="domain" description="ABC transmembrane type-1" evidence="15">
    <location>
        <begin position="869"/>
        <end position="1160"/>
    </location>
</feature>
<evidence type="ECO:0000256" key="12">
    <source>
        <dbReference type="ARBA" id="ARBA00034018"/>
    </source>
</evidence>
<organism evidence="16 17">
    <name type="scientific">Magallana gigas</name>
    <name type="common">Pacific oyster</name>
    <name type="synonym">Crassostrea gigas</name>
    <dbReference type="NCBI Taxonomy" id="29159"/>
    <lineage>
        <taxon>Eukaryota</taxon>
        <taxon>Metazoa</taxon>
        <taxon>Spiralia</taxon>
        <taxon>Lophotrochozoa</taxon>
        <taxon>Mollusca</taxon>
        <taxon>Bivalvia</taxon>
        <taxon>Autobranchia</taxon>
        <taxon>Pteriomorphia</taxon>
        <taxon>Ostreida</taxon>
        <taxon>Ostreoidea</taxon>
        <taxon>Ostreidae</taxon>
        <taxon>Magallana</taxon>
    </lineage>
</organism>
<evidence type="ECO:0000313" key="16">
    <source>
        <dbReference type="EnsemblMetazoa" id="G12633.2:cds"/>
    </source>
</evidence>
<evidence type="ECO:0000259" key="14">
    <source>
        <dbReference type="PROSITE" id="PS50893"/>
    </source>
</evidence>
<sequence length="1431" mass="159518">MDFWEEICRPHLDTLPWYGQDFGFCFEELVVILPPHVILLTVSVYHIAIARGASIDNHVYPFPAALKLRFLCSLLLMSSAIAAPTLTRVLTGNLLSAVDIVISGGIKVQLHSHNLNINTLEEESEESLLGSSRTNYGAITRDHNLLVGEDNKSWISRITFNWVNQLMVKGSKHDIYTADDLFKLPHRLNTNDIEKKISLKLDATSNSINQEEKERNINGNLLGNDSGIPDVKIKSKSAERTLLKALNSIFGWEYYSLGLLKLTADLAGFAGPILLNLLVSYVENKNEPELHGVYYALGLLLSTFIGSICSTQFDYNMQVVGLKIRCSIITTVYNKALRVSSVSSSKFSTGEIVNFMSTDTDRVVNFCPSFHAFWSLPFQVGVSLYLLHMQVGLAFLAGLGFAILLIPINKWLASKIGQLSTEMMLQKDSRVKLMTEILRGIRVVKLYAWEDTFQTKIEKLRIAELKSLKGRKYLDAMCVYFWATTPVLISILTFTTYSLLGNTLTAAKVFTSLSLFLMLISPLNAFPWVLNGLMEAWVSLKRLQSFVSLSEVDLSSYYSQDDNYRGKKVLSIRNGTFSWEEEPNIMQSVNSIESRNDNQDEESKGALLLKNINLQVEKGQFIGVVGKVGSGKSSLLNAILAEMQRIGGQIWIRNLEEGFALVSQESWIQQCTIRDNILFGKPCDYRRYEKVLEASTLADDLKVFSAGDKTMVGENGVTLSGGQKARVALARALYQDKDVYLLDDPLAAVDAYVAQQLYDKCIMGMLRRKTRILCTHHIKFLAAADVVVVMEDGRISMIGSPSDVLDEDFLTENKVTDQVTEESVGASDVTEEEMEDEQVEEEGMEKGVLSLSVYKAYWSAVGVCLAPSVLTALFLMQASRNVNDWWLSYWVSHSHGASNSSANHTGNTTDADDIQFYLTVYGALAGANSLFTLMRAFLFAYGGICAAQYLHTKLLSVILKAPVSFFDTNPMGRIINRFSSDLYTIDDSLPFILNIFLAQLFGILGTIVVICYGLPWFTLLLLPLGVVYYKIQHYYRHTSREVKRISSVSLSPVYAHFSETVTGLTTIRAFRENDRFRKENLEKLDLNLRAQYSGQAVASWLGFRLQMMGVVMVTGIAFISVLQHQFQAVNAGLVGLALSYALSVTNLLSGVVSSFTETEKQLVSVERAQQYLNIPSENLQGSLLVSPFWPTIGVVSFRNVYLRYRRDLSDALCGVTFCTQPREKVGIVGRTGSGKSSLFLALFRIVEIHQGDIKVDGNCIKYLDLKDIRSRFAVIPQDPFLFSGSVRENLDPASVYGDEEIWNSLGRCHLVSAVEKLGGLEADVGERGKMFSVGQKQLMCLARAILTKTKILCIDEATASVDMKTDALIQDTIREEFKDSTVLTIAHRLDTIMDSDRVLVMKDGKVAEFNSPSVLLKDSHSLFSKLVSGKN</sequence>
<dbReference type="InterPro" id="IPR011527">
    <property type="entry name" value="ABC1_TM_dom"/>
</dbReference>
<dbReference type="EnsemblMetazoa" id="G12633.2">
    <property type="protein sequence ID" value="G12633.2:cds"/>
    <property type="gene ID" value="G12633"/>
</dbReference>
<keyword evidence="4" id="KW-0813">Transport</keyword>
<evidence type="ECO:0000256" key="1">
    <source>
        <dbReference type="ARBA" id="ARBA00004141"/>
    </source>
</evidence>
<evidence type="ECO:0000256" key="11">
    <source>
        <dbReference type="ARBA" id="ARBA00023136"/>
    </source>
</evidence>
<feature type="transmembrane region" description="Helical" evidence="13">
    <location>
        <begin position="479"/>
        <end position="500"/>
    </location>
</feature>
<dbReference type="Proteomes" id="UP000005408">
    <property type="component" value="Unassembled WGS sequence"/>
</dbReference>
<comment type="similarity">
    <text evidence="2">Belongs to the ABC transporter superfamily. ABCC family. Conjugate transporter (TC 3.A.1.208) subfamily.</text>
</comment>
<evidence type="ECO:0000256" key="5">
    <source>
        <dbReference type="ARBA" id="ARBA00022692"/>
    </source>
</evidence>
<feature type="transmembrane region" description="Helical" evidence="13">
    <location>
        <begin position="1101"/>
        <end position="1122"/>
    </location>
</feature>
<dbReference type="FunFam" id="1.20.1560.10:FF:000037">
    <property type="entry name" value="ATP-binding cassette subfamily C member 10"/>
    <property type="match status" value="1"/>
</dbReference>
<feature type="transmembrane region" description="Helical" evidence="13">
    <location>
        <begin position="1128"/>
        <end position="1152"/>
    </location>
</feature>
<dbReference type="GO" id="GO:0008559">
    <property type="term" value="F:ABC-type xenobiotic transporter activity"/>
    <property type="evidence" value="ECO:0007669"/>
    <property type="project" value="UniProtKB-EC"/>
</dbReference>
<evidence type="ECO:0000256" key="3">
    <source>
        <dbReference type="ARBA" id="ARBA00012191"/>
    </source>
</evidence>
<dbReference type="PANTHER" id="PTHR24223">
    <property type="entry name" value="ATP-BINDING CASSETTE SUB-FAMILY C"/>
    <property type="match status" value="1"/>
</dbReference>
<dbReference type="InterPro" id="IPR003439">
    <property type="entry name" value="ABC_transporter-like_ATP-bd"/>
</dbReference>
<keyword evidence="10 13" id="KW-1133">Transmembrane helix</keyword>
<protein>
    <recommendedName>
        <fullName evidence="3">ABC-type xenobiotic transporter</fullName>
        <ecNumber evidence="3">7.6.2.2</ecNumber>
    </recommendedName>
</protein>
<dbReference type="FunFam" id="3.40.50.300:FF:000997">
    <property type="entry name" value="Multidrug resistance-associated protein 1"/>
    <property type="match status" value="1"/>
</dbReference>
<evidence type="ECO:0000313" key="17">
    <source>
        <dbReference type="Proteomes" id="UP000005408"/>
    </source>
</evidence>
<evidence type="ECO:0000256" key="9">
    <source>
        <dbReference type="ARBA" id="ARBA00022967"/>
    </source>
</evidence>
<dbReference type="EC" id="7.6.2.2" evidence="3"/>
<name>A0A8W8I6J1_MAGGI</name>
<evidence type="ECO:0000256" key="6">
    <source>
        <dbReference type="ARBA" id="ARBA00022737"/>
    </source>
</evidence>